<evidence type="ECO:0000313" key="2">
    <source>
        <dbReference type="Proteomes" id="UP001151760"/>
    </source>
</evidence>
<accession>A0ABQ5JB02</accession>
<reference evidence="1" key="1">
    <citation type="journal article" date="2022" name="Int. J. Mol. Sci.">
        <title>Draft Genome of Tanacetum Coccineum: Genomic Comparison of Closely Related Tanacetum-Family Plants.</title>
        <authorList>
            <person name="Yamashiro T."/>
            <person name="Shiraishi A."/>
            <person name="Nakayama K."/>
            <person name="Satake H."/>
        </authorList>
    </citation>
    <scope>NUCLEOTIDE SEQUENCE</scope>
</reference>
<gene>
    <name evidence="1" type="ORF">Tco_1132095</name>
</gene>
<evidence type="ECO:0000313" key="1">
    <source>
        <dbReference type="EMBL" id="GJU09699.1"/>
    </source>
</evidence>
<dbReference type="EMBL" id="BQNB010021751">
    <property type="protein sequence ID" value="GJU09699.1"/>
    <property type="molecule type" value="Genomic_DNA"/>
</dbReference>
<organism evidence="1 2">
    <name type="scientific">Tanacetum coccineum</name>
    <dbReference type="NCBI Taxonomy" id="301880"/>
    <lineage>
        <taxon>Eukaryota</taxon>
        <taxon>Viridiplantae</taxon>
        <taxon>Streptophyta</taxon>
        <taxon>Embryophyta</taxon>
        <taxon>Tracheophyta</taxon>
        <taxon>Spermatophyta</taxon>
        <taxon>Magnoliopsida</taxon>
        <taxon>eudicotyledons</taxon>
        <taxon>Gunneridae</taxon>
        <taxon>Pentapetalae</taxon>
        <taxon>asterids</taxon>
        <taxon>campanulids</taxon>
        <taxon>Asterales</taxon>
        <taxon>Asteraceae</taxon>
        <taxon>Asteroideae</taxon>
        <taxon>Anthemideae</taxon>
        <taxon>Anthemidinae</taxon>
        <taxon>Tanacetum</taxon>
    </lineage>
</organism>
<sequence>MECGMVSHSKMIHEKSSLHEEIHEVDHHENVVLIDVETGDSVVSIALGAAATGTGETVVVGGLKYSSNMGWKNDPKHLYLVDYKVVEE</sequence>
<keyword evidence="2" id="KW-1185">Reference proteome</keyword>
<comment type="caution">
    <text evidence="1">The sequence shown here is derived from an EMBL/GenBank/DDBJ whole genome shotgun (WGS) entry which is preliminary data.</text>
</comment>
<proteinExistence type="predicted"/>
<reference evidence="1" key="2">
    <citation type="submission" date="2022-01" db="EMBL/GenBank/DDBJ databases">
        <authorList>
            <person name="Yamashiro T."/>
            <person name="Shiraishi A."/>
            <person name="Satake H."/>
            <person name="Nakayama K."/>
        </authorList>
    </citation>
    <scope>NUCLEOTIDE SEQUENCE</scope>
</reference>
<dbReference type="Proteomes" id="UP001151760">
    <property type="component" value="Unassembled WGS sequence"/>
</dbReference>
<protein>
    <recommendedName>
        <fullName evidence="3">Dirigent protein</fullName>
    </recommendedName>
</protein>
<name>A0ABQ5JB02_9ASTR</name>
<evidence type="ECO:0008006" key="3">
    <source>
        <dbReference type="Google" id="ProtNLM"/>
    </source>
</evidence>